<dbReference type="OrthoDB" id="289707at2"/>
<dbReference type="EMBL" id="SJPS01000013">
    <property type="protein sequence ID" value="TWU20813.1"/>
    <property type="molecule type" value="Genomic_DNA"/>
</dbReference>
<evidence type="ECO:0000256" key="4">
    <source>
        <dbReference type="ARBA" id="ARBA00022884"/>
    </source>
</evidence>
<evidence type="ECO:0000256" key="1">
    <source>
        <dbReference type="ARBA" id="ARBA00003134"/>
    </source>
</evidence>
<dbReference type="NCBIfam" id="TIGR00029">
    <property type="entry name" value="S20"/>
    <property type="match status" value="1"/>
</dbReference>
<keyword evidence="11" id="KW-1185">Reference proteome</keyword>
<keyword evidence="5 8" id="KW-0689">Ribosomal protein</keyword>
<evidence type="ECO:0000256" key="5">
    <source>
        <dbReference type="ARBA" id="ARBA00022980"/>
    </source>
</evidence>
<accession>A0A5C6C827</accession>
<dbReference type="Proteomes" id="UP000318437">
    <property type="component" value="Unassembled WGS sequence"/>
</dbReference>
<feature type="compositionally biased region" description="Basic residues" evidence="9">
    <location>
        <begin position="7"/>
        <end position="23"/>
    </location>
</feature>
<evidence type="ECO:0000256" key="6">
    <source>
        <dbReference type="ARBA" id="ARBA00023274"/>
    </source>
</evidence>
<feature type="region of interest" description="Disordered" evidence="9">
    <location>
        <begin position="1"/>
        <end position="27"/>
    </location>
</feature>
<dbReference type="GO" id="GO:0005829">
    <property type="term" value="C:cytosol"/>
    <property type="evidence" value="ECO:0007669"/>
    <property type="project" value="TreeGrafter"/>
</dbReference>
<comment type="caution">
    <text evidence="10">The sequence shown here is derived from an EMBL/GenBank/DDBJ whole genome shotgun (WGS) entry which is preliminary data.</text>
</comment>
<dbReference type="GO" id="GO:0070181">
    <property type="term" value="F:small ribosomal subunit rRNA binding"/>
    <property type="evidence" value="ECO:0007669"/>
    <property type="project" value="TreeGrafter"/>
</dbReference>
<dbReference type="Gene3D" id="1.20.58.110">
    <property type="entry name" value="Ribosomal protein S20"/>
    <property type="match status" value="1"/>
</dbReference>
<comment type="similarity">
    <text evidence="2 8">Belongs to the bacterial ribosomal protein bS20 family.</text>
</comment>
<comment type="function">
    <text evidence="1 8">Binds directly to 16S ribosomal RNA.</text>
</comment>
<evidence type="ECO:0000256" key="8">
    <source>
        <dbReference type="HAMAP-Rule" id="MF_00500"/>
    </source>
</evidence>
<reference evidence="10 11" key="1">
    <citation type="submission" date="2019-02" db="EMBL/GenBank/DDBJ databases">
        <title>Deep-cultivation of Planctomycetes and their phenomic and genomic characterization uncovers novel biology.</title>
        <authorList>
            <person name="Wiegand S."/>
            <person name="Jogler M."/>
            <person name="Boedeker C."/>
            <person name="Pinto D."/>
            <person name="Vollmers J."/>
            <person name="Rivas-Marin E."/>
            <person name="Kohn T."/>
            <person name="Peeters S.H."/>
            <person name="Heuer A."/>
            <person name="Rast P."/>
            <person name="Oberbeckmann S."/>
            <person name="Bunk B."/>
            <person name="Jeske O."/>
            <person name="Meyerdierks A."/>
            <person name="Storesund J.E."/>
            <person name="Kallscheuer N."/>
            <person name="Luecker S."/>
            <person name="Lage O.M."/>
            <person name="Pohl T."/>
            <person name="Merkel B.J."/>
            <person name="Hornburger P."/>
            <person name="Mueller R.-W."/>
            <person name="Bruemmer F."/>
            <person name="Labrenz M."/>
            <person name="Spormann A.M."/>
            <person name="Op Den Camp H."/>
            <person name="Overmann J."/>
            <person name="Amann R."/>
            <person name="Jetten M.S.M."/>
            <person name="Mascher T."/>
            <person name="Medema M.H."/>
            <person name="Devos D.P."/>
            <person name="Kaster A.-K."/>
            <person name="Ovreas L."/>
            <person name="Rohde M."/>
            <person name="Galperin M.Y."/>
            <person name="Jogler C."/>
        </authorList>
    </citation>
    <scope>NUCLEOTIDE SEQUENCE [LARGE SCALE GENOMIC DNA]</scope>
    <source>
        <strain evidence="10 11">Pla144</strain>
    </source>
</reference>
<dbReference type="RefSeq" id="WP_146453075.1">
    <property type="nucleotide sequence ID" value="NZ_SJPS01000013.1"/>
</dbReference>
<organism evidence="10 11">
    <name type="scientific">Bythopirellula polymerisocia</name>
    <dbReference type="NCBI Taxonomy" id="2528003"/>
    <lineage>
        <taxon>Bacteria</taxon>
        <taxon>Pseudomonadati</taxon>
        <taxon>Planctomycetota</taxon>
        <taxon>Planctomycetia</taxon>
        <taxon>Pirellulales</taxon>
        <taxon>Lacipirellulaceae</taxon>
        <taxon>Bythopirellula</taxon>
    </lineage>
</organism>
<evidence type="ECO:0000313" key="11">
    <source>
        <dbReference type="Proteomes" id="UP000318437"/>
    </source>
</evidence>
<name>A0A5C6C827_9BACT</name>
<evidence type="ECO:0000313" key="10">
    <source>
        <dbReference type="EMBL" id="TWU20813.1"/>
    </source>
</evidence>
<evidence type="ECO:0000256" key="2">
    <source>
        <dbReference type="ARBA" id="ARBA00007634"/>
    </source>
</evidence>
<keyword evidence="3 8" id="KW-0699">rRNA-binding</keyword>
<dbReference type="Pfam" id="PF01649">
    <property type="entry name" value="Ribosomal_S20p"/>
    <property type="match status" value="1"/>
</dbReference>
<proteinExistence type="inferred from homology"/>
<sequence>MPNSVSAKKRLRQSKDRRLRNRSVKSALRGQIRKVRTAIQAGDVATSETEYVLAVKLLDQAAAKKVIHDNQAARLKSRLSAAIKKLKTAK</sequence>
<evidence type="ECO:0000256" key="9">
    <source>
        <dbReference type="SAM" id="MobiDB-lite"/>
    </source>
</evidence>
<dbReference type="FunFam" id="1.20.58.110:FF:000001">
    <property type="entry name" value="30S ribosomal protein S20"/>
    <property type="match status" value="1"/>
</dbReference>
<dbReference type="InterPro" id="IPR002583">
    <property type="entry name" value="Ribosomal_bS20"/>
</dbReference>
<dbReference type="GO" id="GO:0015935">
    <property type="term" value="C:small ribosomal subunit"/>
    <property type="evidence" value="ECO:0007669"/>
    <property type="project" value="TreeGrafter"/>
</dbReference>
<keyword evidence="6 8" id="KW-0687">Ribonucleoprotein</keyword>
<dbReference type="GO" id="GO:0003735">
    <property type="term" value="F:structural constituent of ribosome"/>
    <property type="evidence" value="ECO:0007669"/>
    <property type="project" value="InterPro"/>
</dbReference>
<dbReference type="HAMAP" id="MF_00500">
    <property type="entry name" value="Ribosomal_bS20"/>
    <property type="match status" value="1"/>
</dbReference>
<dbReference type="GO" id="GO:0006412">
    <property type="term" value="P:translation"/>
    <property type="evidence" value="ECO:0007669"/>
    <property type="project" value="UniProtKB-UniRule"/>
</dbReference>
<evidence type="ECO:0000256" key="3">
    <source>
        <dbReference type="ARBA" id="ARBA00022730"/>
    </source>
</evidence>
<keyword evidence="4 8" id="KW-0694">RNA-binding</keyword>
<dbReference type="InterPro" id="IPR036510">
    <property type="entry name" value="Ribosomal_bS20_sf"/>
</dbReference>
<evidence type="ECO:0000256" key="7">
    <source>
        <dbReference type="ARBA" id="ARBA00035136"/>
    </source>
</evidence>
<dbReference type="AlphaFoldDB" id="A0A5C6C827"/>
<dbReference type="PANTHER" id="PTHR33398">
    <property type="entry name" value="30S RIBOSOMAL PROTEIN S20"/>
    <property type="match status" value="1"/>
</dbReference>
<protein>
    <recommendedName>
        <fullName evidence="7 8">Small ribosomal subunit protein bS20</fullName>
    </recommendedName>
</protein>
<dbReference type="SUPFAM" id="SSF46992">
    <property type="entry name" value="Ribosomal protein S20"/>
    <property type="match status" value="1"/>
</dbReference>
<gene>
    <name evidence="8 10" type="primary">rpsT</name>
    <name evidence="10" type="ORF">Pla144_48660</name>
</gene>
<dbReference type="PANTHER" id="PTHR33398:SF1">
    <property type="entry name" value="SMALL RIBOSOMAL SUBUNIT PROTEIN BS20C"/>
    <property type="match status" value="1"/>
</dbReference>